<reference evidence="2" key="2">
    <citation type="submission" date="2025-08" db="UniProtKB">
        <authorList>
            <consortium name="RefSeq"/>
        </authorList>
    </citation>
    <scope>IDENTIFICATION</scope>
    <source>
        <tissue evidence="2">Leaf</tissue>
    </source>
</reference>
<protein>
    <submittedName>
        <fullName evidence="2">Uncharacterized protein LOC108844073</fullName>
    </submittedName>
</protein>
<dbReference type="AlphaFoldDB" id="A0A6J0MJV8"/>
<name>A0A6J0MJV8_RAPSA</name>
<reference evidence="1" key="1">
    <citation type="journal article" date="2019" name="Database">
        <title>The radish genome database (RadishGD): an integrated information resource for radish genomics.</title>
        <authorList>
            <person name="Yu H.J."/>
            <person name="Baek S."/>
            <person name="Lee Y.J."/>
            <person name="Cho A."/>
            <person name="Mun J.H."/>
        </authorList>
    </citation>
    <scope>NUCLEOTIDE SEQUENCE [LARGE SCALE GENOMIC DNA]</scope>
    <source>
        <strain evidence="1">cv. WK10039</strain>
    </source>
</reference>
<dbReference type="OrthoDB" id="1085271at2759"/>
<sequence length="181" mass="20123">MDTLPSKADLLSSPPADRSRMRIIGLALDDPRTLRLKFKTRNVGRVFVAGYDTSLPHDDVEGALKKLLSSCGQVTDIFIRETDEGLARRAIVYILGEGAADKALLLSGIDVGGWKAIVTPYRFPESTGRRITVNVTGYDDSLSEIESAMRQHFSSCGEISNFEFSRVQFILLLREKMPKTR</sequence>
<dbReference type="InterPro" id="IPR035979">
    <property type="entry name" value="RBD_domain_sf"/>
</dbReference>
<accession>A0A6J0MJV8</accession>
<evidence type="ECO:0000313" key="2">
    <source>
        <dbReference type="RefSeq" id="XP_018472777.2"/>
    </source>
</evidence>
<dbReference type="SUPFAM" id="SSF54928">
    <property type="entry name" value="RNA-binding domain, RBD"/>
    <property type="match status" value="1"/>
</dbReference>
<organism evidence="1 2">
    <name type="scientific">Raphanus sativus</name>
    <name type="common">Radish</name>
    <name type="synonym">Raphanus raphanistrum var. sativus</name>
    <dbReference type="NCBI Taxonomy" id="3726"/>
    <lineage>
        <taxon>Eukaryota</taxon>
        <taxon>Viridiplantae</taxon>
        <taxon>Streptophyta</taxon>
        <taxon>Embryophyta</taxon>
        <taxon>Tracheophyta</taxon>
        <taxon>Spermatophyta</taxon>
        <taxon>Magnoliopsida</taxon>
        <taxon>eudicotyledons</taxon>
        <taxon>Gunneridae</taxon>
        <taxon>Pentapetalae</taxon>
        <taxon>rosids</taxon>
        <taxon>malvids</taxon>
        <taxon>Brassicales</taxon>
        <taxon>Brassicaceae</taxon>
        <taxon>Brassiceae</taxon>
        <taxon>Raphanus</taxon>
    </lineage>
</organism>
<dbReference type="GO" id="GO:0003676">
    <property type="term" value="F:nucleic acid binding"/>
    <property type="evidence" value="ECO:0007669"/>
    <property type="project" value="InterPro"/>
</dbReference>
<evidence type="ECO:0000313" key="1">
    <source>
        <dbReference type="Proteomes" id="UP000504610"/>
    </source>
</evidence>
<gene>
    <name evidence="2" type="primary">LOC108844073</name>
</gene>
<keyword evidence="1" id="KW-1185">Reference proteome</keyword>
<dbReference type="GeneID" id="108844073"/>
<dbReference type="KEGG" id="rsz:108844073"/>
<dbReference type="RefSeq" id="XP_018472777.2">
    <property type="nucleotide sequence ID" value="XM_018617275.2"/>
</dbReference>
<proteinExistence type="predicted"/>
<dbReference type="Proteomes" id="UP000504610">
    <property type="component" value="Chromosome 3"/>
</dbReference>